<dbReference type="CDD" id="cd12193">
    <property type="entry name" value="bZIP_GCN4"/>
    <property type="match status" value="1"/>
</dbReference>
<dbReference type="Proteomes" id="UP000703661">
    <property type="component" value="Unassembled WGS sequence"/>
</dbReference>
<organism evidence="3 4">
    <name type="scientific">Entomortierella chlamydospora</name>
    <dbReference type="NCBI Taxonomy" id="101097"/>
    <lineage>
        <taxon>Eukaryota</taxon>
        <taxon>Fungi</taxon>
        <taxon>Fungi incertae sedis</taxon>
        <taxon>Mucoromycota</taxon>
        <taxon>Mortierellomycotina</taxon>
        <taxon>Mortierellomycetes</taxon>
        <taxon>Mortierellales</taxon>
        <taxon>Mortierellaceae</taxon>
        <taxon>Entomortierella</taxon>
    </lineage>
</organism>
<dbReference type="GO" id="GO:0003700">
    <property type="term" value="F:DNA-binding transcription factor activity"/>
    <property type="evidence" value="ECO:0007669"/>
    <property type="project" value="InterPro"/>
</dbReference>
<evidence type="ECO:0000256" key="1">
    <source>
        <dbReference type="SAM" id="Coils"/>
    </source>
</evidence>
<keyword evidence="4" id="KW-1185">Reference proteome</keyword>
<proteinExistence type="predicted"/>
<name>A0A9P6MP81_9FUNG</name>
<dbReference type="Gene3D" id="3.30.160.60">
    <property type="entry name" value="Classic Zinc Finger"/>
    <property type="match status" value="1"/>
</dbReference>
<reference evidence="3" key="1">
    <citation type="journal article" date="2020" name="Fungal Divers.">
        <title>Resolving the Mortierellaceae phylogeny through synthesis of multi-gene phylogenetics and phylogenomics.</title>
        <authorList>
            <person name="Vandepol N."/>
            <person name="Liber J."/>
            <person name="Desiro A."/>
            <person name="Na H."/>
            <person name="Kennedy M."/>
            <person name="Barry K."/>
            <person name="Grigoriev I.V."/>
            <person name="Miller A.N."/>
            <person name="O'Donnell K."/>
            <person name="Stajich J.E."/>
            <person name="Bonito G."/>
        </authorList>
    </citation>
    <scope>NUCLEOTIDE SEQUENCE</scope>
    <source>
        <strain evidence="3">NRRL 2769</strain>
    </source>
</reference>
<protein>
    <recommendedName>
        <fullName evidence="2">BZIP domain-containing protein</fullName>
    </recommendedName>
</protein>
<dbReference type="PROSITE" id="PS00036">
    <property type="entry name" value="BZIP_BASIC"/>
    <property type="match status" value="1"/>
</dbReference>
<dbReference type="PROSITE" id="PS50217">
    <property type="entry name" value="BZIP"/>
    <property type="match status" value="1"/>
</dbReference>
<evidence type="ECO:0000313" key="4">
    <source>
        <dbReference type="Proteomes" id="UP000703661"/>
    </source>
</evidence>
<feature type="domain" description="BZIP" evidence="2">
    <location>
        <begin position="206"/>
        <end position="258"/>
    </location>
</feature>
<feature type="coiled-coil region" evidence="1">
    <location>
        <begin position="231"/>
        <end position="284"/>
    </location>
</feature>
<dbReference type="InterPro" id="IPR004827">
    <property type="entry name" value="bZIP"/>
</dbReference>
<sequence>MAITNRTSFQETNSLQLAQSADSLESALAQFSKLAASIEHSVPAAIQPNAGRGFDEWIASDLQYGALLGEDETALSASPYSVSVESPLLEQELLSSNATSSLFEFSDASQAFSFESQASPAQDASLDSIDQIASLGLSTSKLQRAAAALNIPWSQELERSVIRQTRKLSGVVSGSGIQSAPQQSISSVFNVKNVSKRSHSLGEGESEEIIAKRAKNTDAARRSRLKKLVKREGLEAKATDLEATNHRLNTRVAVLETEKNGFLIKEAERNARIAQLEAKIMEAHLTLKTRLP</sequence>
<dbReference type="InterPro" id="IPR046347">
    <property type="entry name" value="bZIP_sf"/>
</dbReference>
<comment type="caution">
    <text evidence="3">The sequence shown here is derived from an EMBL/GenBank/DDBJ whole genome shotgun (WGS) entry which is preliminary data.</text>
</comment>
<evidence type="ECO:0000259" key="2">
    <source>
        <dbReference type="PROSITE" id="PS50217"/>
    </source>
</evidence>
<gene>
    <name evidence="3" type="ORF">BGZ80_002914</name>
</gene>
<accession>A0A9P6MP81</accession>
<evidence type="ECO:0000313" key="3">
    <source>
        <dbReference type="EMBL" id="KAG0008921.1"/>
    </source>
</evidence>
<dbReference type="EMBL" id="JAAAID010001745">
    <property type="protein sequence ID" value="KAG0008921.1"/>
    <property type="molecule type" value="Genomic_DNA"/>
</dbReference>
<dbReference type="AlphaFoldDB" id="A0A9P6MP81"/>
<dbReference type="SMART" id="SM00338">
    <property type="entry name" value="BRLZ"/>
    <property type="match status" value="1"/>
</dbReference>
<dbReference type="Pfam" id="PF07716">
    <property type="entry name" value="bZIP_2"/>
    <property type="match status" value="1"/>
</dbReference>
<keyword evidence="1" id="KW-0175">Coiled coil</keyword>
<dbReference type="SUPFAM" id="SSF57959">
    <property type="entry name" value="Leucine zipper domain"/>
    <property type="match status" value="1"/>
</dbReference>